<feature type="transmembrane region" description="Helical" evidence="1">
    <location>
        <begin position="114"/>
        <end position="133"/>
    </location>
</feature>
<evidence type="ECO:0000313" key="2">
    <source>
        <dbReference type="EMBL" id="TWI24942.1"/>
    </source>
</evidence>
<dbReference type="EMBL" id="VLKR01000002">
    <property type="protein sequence ID" value="TWI24942.1"/>
    <property type="molecule type" value="Genomic_DNA"/>
</dbReference>
<keyword evidence="1" id="KW-1133">Transmembrane helix</keyword>
<organism evidence="2 3">
    <name type="scientific">Sphingobacterium siyangense</name>
    <dbReference type="NCBI Taxonomy" id="459529"/>
    <lineage>
        <taxon>Bacteria</taxon>
        <taxon>Pseudomonadati</taxon>
        <taxon>Bacteroidota</taxon>
        <taxon>Sphingobacteriia</taxon>
        <taxon>Sphingobacteriales</taxon>
        <taxon>Sphingobacteriaceae</taxon>
        <taxon>Sphingobacterium</taxon>
    </lineage>
</organism>
<feature type="transmembrane region" description="Helical" evidence="1">
    <location>
        <begin position="18"/>
        <end position="34"/>
    </location>
</feature>
<dbReference type="AlphaFoldDB" id="A0A562MYE7"/>
<proteinExistence type="predicted"/>
<evidence type="ECO:0008006" key="4">
    <source>
        <dbReference type="Google" id="ProtNLM"/>
    </source>
</evidence>
<reference evidence="2 3" key="1">
    <citation type="journal article" date="2015" name="Stand. Genomic Sci.">
        <title>Genomic Encyclopedia of Bacterial and Archaeal Type Strains, Phase III: the genomes of soil and plant-associated and newly described type strains.</title>
        <authorList>
            <person name="Whitman W.B."/>
            <person name="Woyke T."/>
            <person name="Klenk H.P."/>
            <person name="Zhou Y."/>
            <person name="Lilburn T.G."/>
            <person name="Beck B.J."/>
            <person name="De Vos P."/>
            <person name="Vandamme P."/>
            <person name="Eisen J.A."/>
            <person name="Garrity G."/>
            <person name="Hugenholtz P."/>
            <person name="Kyrpides N.C."/>
        </authorList>
    </citation>
    <scope>NUCLEOTIDE SEQUENCE [LARGE SCALE GENOMIC DNA]</scope>
    <source>
        <strain evidence="2 3">CGMCC 1.6855</strain>
    </source>
</reference>
<gene>
    <name evidence="2" type="ORF">IQ31_00532</name>
</gene>
<protein>
    <recommendedName>
        <fullName evidence="4">Magnesium citrate secondary transporter</fullName>
    </recommendedName>
</protein>
<evidence type="ECO:0000256" key="1">
    <source>
        <dbReference type="SAM" id="Phobius"/>
    </source>
</evidence>
<feature type="transmembrane region" description="Helical" evidence="1">
    <location>
        <begin position="54"/>
        <end position="73"/>
    </location>
</feature>
<feature type="transmembrane region" description="Helical" evidence="1">
    <location>
        <begin position="80"/>
        <end position="99"/>
    </location>
</feature>
<sequence length="151" mass="18280">MWCYSNVNRRFLRSLSRELFDGLFIFYWFCWFFIRFTRANHFPIPFLNDWLTDFVFVPIIIHCSSIVGSYVFNNGRAHGYPLYQIWIISFFTSLLFEWIMPQCTTYNTGDIADAAAYFAGGLFYFCFHQSFYIKKNHQLIRERNNKQKFTL</sequence>
<accession>A0A562MYE7</accession>
<dbReference type="Proteomes" id="UP000315908">
    <property type="component" value="Unassembled WGS sequence"/>
</dbReference>
<comment type="caution">
    <text evidence="2">The sequence shown here is derived from an EMBL/GenBank/DDBJ whole genome shotgun (WGS) entry which is preliminary data.</text>
</comment>
<keyword evidence="1" id="KW-0472">Membrane</keyword>
<evidence type="ECO:0000313" key="3">
    <source>
        <dbReference type="Proteomes" id="UP000315908"/>
    </source>
</evidence>
<keyword evidence="1" id="KW-0812">Transmembrane</keyword>
<name>A0A562MYE7_9SPHI</name>